<keyword evidence="5" id="KW-1185">Reference proteome</keyword>
<dbReference type="EMBL" id="ML976986">
    <property type="protein sequence ID" value="KAF1959019.1"/>
    <property type="molecule type" value="Genomic_DNA"/>
</dbReference>
<dbReference type="Gene3D" id="3.30.428.70">
    <property type="match status" value="1"/>
</dbReference>
<dbReference type="PANTHER" id="PTHR38420:SF3">
    <property type="entry name" value="5',5'''-P-1,P-4-TETRAPHOSPHATE PHOSPHORYLASE 2"/>
    <property type="match status" value="1"/>
</dbReference>
<accession>A0A6A5U4Y8</accession>
<proteinExistence type="predicted"/>
<feature type="domain" description="Ap4A phosphorylase 1/2 N-terminal" evidence="2">
    <location>
        <begin position="6"/>
        <end position="166"/>
    </location>
</feature>
<dbReference type="InterPro" id="IPR043171">
    <property type="entry name" value="Ap4A_phos1/2-like"/>
</dbReference>
<dbReference type="Pfam" id="PF19327">
    <property type="entry name" value="Ap4A_phos_N"/>
    <property type="match status" value="1"/>
</dbReference>
<dbReference type="OrthoDB" id="10267950at2759"/>
<evidence type="ECO:0000313" key="3">
    <source>
        <dbReference type="EMBL" id="KAF1948329.1"/>
    </source>
</evidence>
<dbReference type="GO" id="GO:0009117">
    <property type="term" value="P:nucleotide metabolic process"/>
    <property type="evidence" value="ECO:0007669"/>
    <property type="project" value="InterPro"/>
</dbReference>
<dbReference type="Proteomes" id="UP000800035">
    <property type="component" value="Unassembled WGS sequence"/>
</dbReference>
<dbReference type="AlphaFoldDB" id="A0A6A5U4Y8"/>
<evidence type="ECO:0000313" key="4">
    <source>
        <dbReference type="EMBL" id="KAF1959019.1"/>
    </source>
</evidence>
<dbReference type="GO" id="GO:0003877">
    <property type="term" value="F:ATP:ADP adenylyltransferase activity"/>
    <property type="evidence" value="ECO:0007669"/>
    <property type="project" value="InterPro"/>
</dbReference>
<dbReference type="InterPro" id="IPR019200">
    <property type="entry name" value="ATP_adenylylTrfase_C"/>
</dbReference>
<dbReference type="InterPro" id="IPR036265">
    <property type="entry name" value="HIT-like_sf"/>
</dbReference>
<name>A0A6A5U4Y8_9PLEO</name>
<dbReference type="InterPro" id="IPR045759">
    <property type="entry name" value="Ap4A_phos1/2_N"/>
</dbReference>
<dbReference type="PANTHER" id="PTHR38420">
    <property type="entry name" value="AP-4-A PHOSPHORYLASE II"/>
    <property type="match status" value="1"/>
</dbReference>
<gene>
    <name evidence="3" type="ORF">CC80DRAFT_530048</name>
    <name evidence="4" type="ORF">CC80DRAFT_591881</name>
</gene>
<dbReference type="InterPro" id="IPR009163">
    <property type="entry name" value="Ap4A_phos1/2"/>
</dbReference>
<dbReference type="EMBL" id="ML977062">
    <property type="protein sequence ID" value="KAF1948329.1"/>
    <property type="molecule type" value="Genomic_DNA"/>
</dbReference>
<dbReference type="GO" id="GO:0005524">
    <property type="term" value="F:ATP binding"/>
    <property type="evidence" value="ECO:0007669"/>
    <property type="project" value="InterPro"/>
</dbReference>
<protein>
    <submittedName>
        <fullName evidence="4">Ap4A phosphorylase-like protein II</fullName>
    </submittedName>
</protein>
<reference evidence="4" key="1">
    <citation type="journal article" date="2020" name="Stud. Mycol.">
        <title>101 Dothideomycetes genomes: a test case for predicting lifestyles and emergence of pathogens.</title>
        <authorList>
            <person name="Haridas S."/>
            <person name="Albert R."/>
            <person name="Binder M."/>
            <person name="Bloem J."/>
            <person name="Labutti K."/>
            <person name="Salamov A."/>
            <person name="Andreopoulos B."/>
            <person name="Baker S."/>
            <person name="Barry K."/>
            <person name="Bills G."/>
            <person name="Bluhm B."/>
            <person name="Cannon C."/>
            <person name="Castanera R."/>
            <person name="Culley D."/>
            <person name="Daum C."/>
            <person name="Ezra D."/>
            <person name="Gonzalez J."/>
            <person name="Henrissat B."/>
            <person name="Kuo A."/>
            <person name="Liang C."/>
            <person name="Lipzen A."/>
            <person name="Lutzoni F."/>
            <person name="Magnuson J."/>
            <person name="Mondo S."/>
            <person name="Nolan M."/>
            <person name="Ohm R."/>
            <person name="Pangilinan J."/>
            <person name="Park H.-J."/>
            <person name="Ramirez L."/>
            <person name="Alfaro M."/>
            <person name="Sun H."/>
            <person name="Tritt A."/>
            <person name="Yoshinaga Y."/>
            <person name="Zwiers L.-H."/>
            <person name="Turgeon B."/>
            <person name="Goodwin S."/>
            <person name="Spatafora J."/>
            <person name="Crous P."/>
            <person name="Grigoriev I."/>
        </authorList>
    </citation>
    <scope>NUCLEOTIDE SEQUENCE</scope>
    <source>
        <strain evidence="4">CBS 675.92</strain>
    </source>
</reference>
<organism evidence="4 5">
    <name type="scientific">Byssothecium circinans</name>
    <dbReference type="NCBI Taxonomy" id="147558"/>
    <lineage>
        <taxon>Eukaryota</taxon>
        <taxon>Fungi</taxon>
        <taxon>Dikarya</taxon>
        <taxon>Ascomycota</taxon>
        <taxon>Pezizomycotina</taxon>
        <taxon>Dothideomycetes</taxon>
        <taxon>Pleosporomycetidae</taxon>
        <taxon>Pleosporales</taxon>
        <taxon>Massarineae</taxon>
        <taxon>Massarinaceae</taxon>
        <taxon>Byssothecium</taxon>
    </lineage>
</organism>
<dbReference type="SUPFAM" id="SSF54197">
    <property type="entry name" value="HIT-like"/>
    <property type="match status" value="1"/>
</dbReference>
<evidence type="ECO:0000259" key="1">
    <source>
        <dbReference type="Pfam" id="PF09830"/>
    </source>
</evidence>
<feature type="domain" description="ATP adenylyltransferase C-terminal" evidence="1">
    <location>
        <begin position="199"/>
        <end position="329"/>
    </location>
</feature>
<evidence type="ECO:0000313" key="5">
    <source>
        <dbReference type="Proteomes" id="UP000800035"/>
    </source>
</evidence>
<sequence>MLLGLPEALPHLVEARYKAAKASQAVVFSPTELAIIHTSRSIPFQLRYCPSLARKPQPPKNTTPAPKVDVFATPEPDLFIADVPDVNPSHCLLLNKFPIIPNHFIIATKENKPQTNLLEEADLAATYACLNAWEASRQKRLFAFFNSGPYSGASQPHRHLQLMPVDDMHGTGESAGWDLLLDLILSGEQIENNILQHPGLPFFHFAHKFNSEPSDSQLLQIYVRLYQLAKKAADDYITSHPGQLALHSTTDGNLPISYNLAMTTAGMAIFPRRSEGHMLRGEDGTDIGYVQLNGTSLGGSLMVKYEEEWNTLRREAHKLDLILEAIGIPKPAQTT</sequence>
<dbReference type="Pfam" id="PF09830">
    <property type="entry name" value="ATP_transf"/>
    <property type="match status" value="1"/>
</dbReference>
<evidence type="ECO:0000259" key="2">
    <source>
        <dbReference type="Pfam" id="PF19327"/>
    </source>
</evidence>